<evidence type="ECO:0000313" key="1">
    <source>
        <dbReference type="EMBL" id="KZT36303.1"/>
    </source>
</evidence>
<dbReference type="EMBL" id="KV428111">
    <property type="protein sequence ID" value="KZT36303.1"/>
    <property type="molecule type" value="Genomic_DNA"/>
</dbReference>
<protein>
    <submittedName>
        <fullName evidence="1">Uncharacterized protein</fullName>
    </submittedName>
</protein>
<gene>
    <name evidence="1" type="ORF">SISSUDRAFT_1050087</name>
</gene>
<dbReference type="Proteomes" id="UP000076798">
    <property type="component" value="Unassembled WGS sequence"/>
</dbReference>
<accession>A0A166BEZ8</accession>
<keyword evidence="2" id="KW-1185">Reference proteome</keyword>
<evidence type="ECO:0000313" key="2">
    <source>
        <dbReference type="Proteomes" id="UP000076798"/>
    </source>
</evidence>
<sequence length="251" mass="28943">MLEQLERKDHNFDRELIPAVEYCLREVSWTKIQKVSAIQATALLGFSYMQKIQRTGQGPNEAYVSLLLEAYRALRNMCNFAFKGCYPKEAKYWTTREREREMGTQLTFEVSFLMKTFNLLKKEPLILYFVPLDESDDTLLFSAMVEMARAKNRAVSHCYSGQVYGLILSPSCTQLAFEPKDLLLLRTERLSKFIAKAESIIARFAPAGIHFPILLHLLGLLKDDIAANRVPCEMLVLHVFRCDDFPVMDRI</sequence>
<name>A0A166BEZ8_9AGAM</name>
<reference evidence="1 2" key="1">
    <citation type="journal article" date="2016" name="Mol. Biol. Evol.">
        <title>Comparative Genomics of Early-Diverging Mushroom-Forming Fungi Provides Insights into the Origins of Lignocellulose Decay Capabilities.</title>
        <authorList>
            <person name="Nagy L.G."/>
            <person name="Riley R."/>
            <person name="Tritt A."/>
            <person name="Adam C."/>
            <person name="Daum C."/>
            <person name="Floudas D."/>
            <person name="Sun H."/>
            <person name="Yadav J.S."/>
            <person name="Pangilinan J."/>
            <person name="Larsson K.H."/>
            <person name="Matsuura K."/>
            <person name="Barry K."/>
            <person name="Labutti K."/>
            <person name="Kuo R."/>
            <person name="Ohm R.A."/>
            <person name="Bhattacharya S.S."/>
            <person name="Shirouzu T."/>
            <person name="Yoshinaga Y."/>
            <person name="Martin F.M."/>
            <person name="Grigoriev I.V."/>
            <person name="Hibbett D.S."/>
        </authorList>
    </citation>
    <scope>NUCLEOTIDE SEQUENCE [LARGE SCALE GENOMIC DNA]</scope>
    <source>
        <strain evidence="1 2">HHB10207 ss-3</strain>
    </source>
</reference>
<organism evidence="1 2">
    <name type="scientific">Sistotremastrum suecicum HHB10207 ss-3</name>
    <dbReference type="NCBI Taxonomy" id="1314776"/>
    <lineage>
        <taxon>Eukaryota</taxon>
        <taxon>Fungi</taxon>
        <taxon>Dikarya</taxon>
        <taxon>Basidiomycota</taxon>
        <taxon>Agaricomycotina</taxon>
        <taxon>Agaricomycetes</taxon>
        <taxon>Sistotremastrales</taxon>
        <taxon>Sistotremastraceae</taxon>
        <taxon>Sistotremastrum</taxon>
    </lineage>
</organism>
<dbReference type="AlphaFoldDB" id="A0A166BEZ8"/>
<proteinExistence type="predicted"/>